<sequence length="130" mass="14917">MFSSYASIQYLPDDQRFNGENFVSFKEIILPTGRLRGLDLYWEGRVTNPHNTPSPYIAPTNPAAVNDPNLTQLEYDLRESVAYLTLWSNIKNPDGLGIPRGLSSHALWDYLRMEFLQVATIARQRKEDNL</sequence>
<keyword evidence="2" id="KW-1185">Reference proteome</keyword>
<reference evidence="1" key="1">
    <citation type="submission" date="2022-08" db="EMBL/GenBank/DDBJ databases">
        <authorList>
            <consortium name="DOE Joint Genome Institute"/>
            <person name="Min B."/>
            <person name="Riley R."/>
            <person name="Sierra-Patev S."/>
            <person name="Naranjo-Ortiz M."/>
            <person name="Looney B."/>
            <person name="Konkel Z."/>
            <person name="Slot J.C."/>
            <person name="Sakamoto Y."/>
            <person name="Steenwyk J.L."/>
            <person name="Rokas A."/>
            <person name="Carro J."/>
            <person name="Camarero S."/>
            <person name="Ferreira P."/>
            <person name="Molpeceres G."/>
            <person name="Ruiz-Duenas F.J."/>
            <person name="Serrano A."/>
            <person name="Henrissat B."/>
            <person name="Drula E."/>
            <person name="Hughes K.W."/>
            <person name="Mata J.L."/>
            <person name="Ishikawa N.K."/>
            <person name="Vargas-Isla R."/>
            <person name="Ushijima S."/>
            <person name="Smith C.A."/>
            <person name="Ahrendt S."/>
            <person name="Andreopoulos W."/>
            <person name="He G."/>
            <person name="Labutti K."/>
            <person name="Lipzen A."/>
            <person name="Ng V."/>
            <person name="Sandor L."/>
            <person name="Barry K."/>
            <person name="Martinez A.T."/>
            <person name="Xiao Y."/>
            <person name="Gibbons J.G."/>
            <person name="Terashima K."/>
            <person name="Hibbett D.S."/>
            <person name="Grigoriev I.V."/>
        </authorList>
    </citation>
    <scope>NUCLEOTIDE SEQUENCE</scope>
    <source>
        <strain evidence="1">TFB9207</strain>
    </source>
</reference>
<name>A0AA38NYA7_9AGAR</name>
<accession>A0AA38NYA7</accession>
<dbReference type="AlphaFoldDB" id="A0AA38NYA7"/>
<comment type="caution">
    <text evidence="1">The sequence shown here is derived from an EMBL/GenBank/DDBJ whole genome shotgun (WGS) entry which is preliminary data.</text>
</comment>
<protein>
    <submittedName>
        <fullName evidence="1">Uncharacterized protein</fullName>
    </submittedName>
</protein>
<organism evidence="1 2">
    <name type="scientific">Lentinula raphanica</name>
    <dbReference type="NCBI Taxonomy" id="153919"/>
    <lineage>
        <taxon>Eukaryota</taxon>
        <taxon>Fungi</taxon>
        <taxon>Dikarya</taxon>
        <taxon>Basidiomycota</taxon>
        <taxon>Agaricomycotina</taxon>
        <taxon>Agaricomycetes</taxon>
        <taxon>Agaricomycetidae</taxon>
        <taxon>Agaricales</taxon>
        <taxon>Marasmiineae</taxon>
        <taxon>Omphalotaceae</taxon>
        <taxon>Lentinula</taxon>
    </lineage>
</organism>
<dbReference type="Proteomes" id="UP001163846">
    <property type="component" value="Unassembled WGS sequence"/>
</dbReference>
<evidence type="ECO:0000313" key="2">
    <source>
        <dbReference type="Proteomes" id="UP001163846"/>
    </source>
</evidence>
<evidence type="ECO:0000313" key="1">
    <source>
        <dbReference type="EMBL" id="KAJ3832841.1"/>
    </source>
</evidence>
<proteinExistence type="predicted"/>
<dbReference type="EMBL" id="MU806839">
    <property type="protein sequence ID" value="KAJ3832841.1"/>
    <property type="molecule type" value="Genomic_DNA"/>
</dbReference>
<gene>
    <name evidence="1" type="ORF">F5878DRAFT_666203</name>
</gene>